<dbReference type="AlphaFoldDB" id="A0A2T1C7M4"/>
<evidence type="ECO:0000256" key="2">
    <source>
        <dbReference type="SAM" id="Phobius"/>
    </source>
</evidence>
<gene>
    <name evidence="3" type="ORF">C7B64_04805</name>
</gene>
<dbReference type="EMBL" id="PVWJ01000015">
    <property type="protein sequence ID" value="PSB04282.1"/>
    <property type="molecule type" value="Genomic_DNA"/>
</dbReference>
<organism evidence="3 4">
    <name type="scientific">Merismopedia glauca CCAP 1448/3</name>
    <dbReference type="NCBI Taxonomy" id="1296344"/>
    <lineage>
        <taxon>Bacteria</taxon>
        <taxon>Bacillati</taxon>
        <taxon>Cyanobacteriota</taxon>
        <taxon>Cyanophyceae</taxon>
        <taxon>Synechococcales</taxon>
        <taxon>Merismopediaceae</taxon>
        <taxon>Merismopedia</taxon>
    </lineage>
</organism>
<feature type="transmembrane region" description="Helical" evidence="2">
    <location>
        <begin position="44"/>
        <end position="70"/>
    </location>
</feature>
<keyword evidence="2" id="KW-0472">Membrane</keyword>
<keyword evidence="2" id="KW-1133">Transmembrane helix</keyword>
<feature type="compositionally biased region" description="Polar residues" evidence="1">
    <location>
        <begin position="147"/>
        <end position="160"/>
    </location>
</feature>
<dbReference type="OrthoDB" id="518222at2"/>
<comment type="caution">
    <text evidence="3">The sequence shown here is derived from an EMBL/GenBank/DDBJ whole genome shotgun (WGS) entry which is preliminary data.</text>
</comment>
<evidence type="ECO:0000256" key="1">
    <source>
        <dbReference type="SAM" id="MobiDB-lite"/>
    </source>
</evidence>
<keyword evidence="4" id="KW-1185">Reference proteome</keyword>
<dbReference type="Proteomes" id="UP000238762">
    <property type="component" value="Unassembled WGS sequence"/>
</dbReference>
<keyword evidence="2" id="KW-0812">Transmembrane</keyword>
<accession>A0A2T1C7M4</accession>
<evidence type="ECO:0000313" key="4">
    <source>
        <dbReference type="Proteomes" id="UP000238762"/>
    </source>
</evidence>
<dbReference type="RefSeq" id="WP_106287515.1">
    <property type="nucleotide sequence ID" value="NZ_CAWNTC010000200.1"/>
</dbReference>
<feature type="compositionally biased region" description="Low complexity" evidence="1">
    <location>
        <begin position="136"/>
        <end position="146"/>
    </location>
</feature>
<reference evidence="3 4" key="1">
    <citation type="submission" date="2018-02" db="EMBL/GenBank/DDBJ databases">
        <authorList>
            <person name="Cohen D.B."/>
            <person name="Kent A.D."/>
        </authorList>
    </citation>
    <scope>NUCLEOTIDE SEQUENCE [LARGE SCALE GENOMIC DNA]</scope>
    <source>
        <strain evidence="3 4">CCAP 1448/3</strain>
    </source>
</reference>
<evidence type="ECO:0000313" key="3">
    <source>
        <dbReference type="EMBL" id="PSB04282.1"/>
    </source>
</evidence>
<reference evidence="3 4" key="2">
    <citation type="submission" date="2018-03" db="EMBL/GenBank/DDBJ databases">
        <title>The ancient ancestry and fast evolution of plastids.</title>
        <authorList>
            <person name="Moore K.R."/>
            <person name="Magnabosco C."/>
            <person name="Momper L."/>
            <person name="Gold D.A."/>
            <person name="Bosak T."/>
            <person name="Fournier G.P."/>
        </authorList>
    </citation>
    <scope>NUCLEOTIDE SEQUENCE [LARGE SCALE GENOMIC DNA]</scope>
    <source>
        <strain evidence="3 4">CCAP 1448/3</strain>
    </source>
</reference>
<feature type="region of interest" description="Disordered" evidence="1">
    <location>
        <begin position="136"/>
        <end position="168"/>
    </location>
</feature>
<proteinExistence type="predicted"/>
<protein>
    <submittedName>
        <fullName evidence="3">Uncharacterized protein</fullName>
    </submittedName>
</protein>
<sequence length="295" mass="33123">MEENTNIAQQNTPDASTENLLDARIQTLESKLTQLESQQNSFNFVPIFLAAIIGAILGSIFTAVIFRQLLSGNNRSKKGRLAAEQTQPNQEVESQTTQYLTATVNHLSTKFKTISEQVKNLESQLSDFEVGSRSSSQSISNTLQSSETNLEQTTPSYLSESRSETATKNDYSISLTPKLVDIYNRDRNALSYKGIEVAETEESSNNRRLSETKVVIFENKRQGNYRIVKEKGINYLIPQPNFQIDASNYSEIQAVFECQNYSANYSNFQLVQPATVLPISGGLNWCLEERGILKF</sequence>
<name>A0A2T1C7M4_9CYAN</name>